<comment type="caution">
    <text evidence="2">The sequence shown here is derived from an EMBL/GenBank/DDBJ whole genome shotgun (WGS) entry which is preliminary data.</text>
</comment>
<dbReference type="Gene3D" id="3.30.2390.10">
    <property type="entry name" value="TTHA1013-like"/>
    <property type="match status" value="1"/>
</dbReference>
<dbReference type="AlphaFoldDB" id="A0A315FZB0"/>
<dbReference type="InterPro" id="IPR015066">
    <property type="entry name" value="DUF1902"/>
</dbReference>
<organism evidence="2 3">
    <name type="scientific">Salmonella enterica I</name>
    <dbReference type="NCBI Taxonomy" id="59201"/>
    <lineage>
        <taxon>Bacteria</taxon>
        <taxon>Pseudomonadati</taxon>
        <taxon>Pseudomonadota</taxon>
        <taxon>Gammaproteobacteria</taxon>
        <taxon>Enterobacterales</taxon>
        <taxon>Enterobacteriaceae</taxon>
        <taxon>Salmonella</taxon>
    </lineage>
</organism>
<reference evidence="2 3" key="1">
    <citation type="submission" date="2018-04" db="EMBL/GenBank/DDBJ databases">
        <title>Whole genome sequencing of Salmonella enterica.</title>
        <authorList>
            <person name="Bell R."/>
        </authorList>
    </citation>
    <scope>NUCLEOTIDE SEQUENCE [LARGE SCALE GENOMIC DNA]</scope>
    <source>
        <strain evidence="2 3">CFSAN058603</strain>
    </source>
</reference>
<name>A0A315FZB0_SALET</name>
<accession>A0A315FZB0</accession>
<dbReference type="SUPFAM" id="SSF143100">
    <property type="entry name" value="TTHA1013/TTHA0281-like"/>
    <property type="match status" value="1"/>
</dbReference>
<sequence>MNSLVQWYSLALSEADEYFGRDVADLLGSVKRRLDRITPPYIVNIYHDNEVWVATCDDLGLVTEATDYESLTERVWEVAEDLLDENDIDQPFETLRLSFVQNQVADDRMAL</sequence>
<evidence type="ECO:0000313" key="2">
    <source>
        <dbReference type="EMBL" id="PUF79980.1"/>
    </source>
</evidence>
<dbReference type="Proteomes" id="UP000250700">
    <property type="component" value="Unassembled WGS sequence"/>
</dbReference>
<gene>
    <name evidence="2" type="ORF">DAX91_16045</name>
</gene>
<dbReference type="EMBL" id="QARU01000010">
    <property type="protein sequence ID" value="PUF79980.1"/>
    <property type="molecule type" value="Genomic_DNA"/>
</dbReference>
<protein>
    <submittedName>
        <fullName evidence="2">DUF1902 domain-containing protein</fullName>
    </submittedName>
</protein>
<feature type="domain" description="DUF1902" evidence="1">
    <location>
        <begin position="41"/>
        <end position="100"/>
    </location>
</feature>
<dbReference type="Pfam" id="PF08972">
    <property type="entry name" value="DUF1902"/>
    <property type="match status" value="1"/>
</dbReference>
<proteinExistence type="predicted"/>
<dbReference type="InterPro" id="IPR035069">
    <property type="entry name" value="TTHA1013/TTHA0281-like"/>
</dbReference>
<evidence type="ECO:0000313" key="3">
    <source>
        <dbReference type="Proteomes" id="UP000250700"/>
    </source>
</evidence>
<evidence type="ECO:0000259" key="1">
    <source>
        <dbReference type="Pfam" id="PF08972"/>
    </source>
</evidence>